<reference evidence="3" key="1">
    <citation type="submission" date="2020-05" db="EMBL/GenBank/DDBJ databases">
        <authorList>
            <person name="Chiriac C."/>
            <person name="Salcher M."/>
            <person name="Ghai R."/>
            <person name="Kavagutti S V."/>
        </authorList>
    </citation>
    <scope>NUCLEOTIDE SEQUENCE</scope>
</reference>
<evidence type="ECO:0000256" key="2">
    <source>
        <dbReference type="ARBA" id="ARBA00023002"/>
    </source>
</evidence>
<gene>
    <name evidence="3" type="ORF">UFOPK3609_01200</name>
</gene>
<dbReference type="PRINTS" id="PR00081">
    <property type="entry name" value="GDHRDH"/>
</dbReference>
<dbReference type="InterPro" id="IPR036291">
    <property type="entry name" value="NAD(P)-bd_dom_sf"/>
</dbReference>
<evidence type="ECO:0000313" key="3">
    <source>
        <dbReference type="EMBL" id="CAB4917107.1"/>
    </source>
</evidence>
<dbReference type="CDD" id="cd05233">
    <property type="entry name" value="SDR_c"/>
    <property type="match status" value="1"/>
</dbReference>
<keyword evidence="2" id="KW-0560">Oxidoreductase</keyword>
<dbReference type="PANTHER" id="PTHR24321">
    <property type="entry name" value="DEHYDROGENASES, SHORT CHAIN"/>
    <property type="match status" value="1"/>
</dbReference>
<dbReference type="SUPFAM" id="SSF51735">
    <property type="entry name" value="NAD(P)-binding Rossmann-fold domains"/>
    <property type="match status" value="1"/>
</dbReference>
<name>A0A6J7H7S3_9ZZZZ</name>
<dbReference type="GO" id="GO:0016491">
    <property type="term" value="F:oxidoreductase activity"/>
    <property type="evidence" value="ECO:0007669"/>
    <property type="project" value="UniProtKB-KW"/>
</dbReference>
<dbReference type="Pfam" id="PF13561">
    <property type="entry name" value="adh_short_C2"/>
    <property type="match status" value="1"/>
</dbReference>
<evidence type="ECO:0000256" key="1">
    <source>
        <dbReference type="ARBA" id="ARBA00006484"/>
    </source>
</evidence>
<dbReference type="InterPro" id="IPR002347">
    <property type="entry name" value="SDR_fam"/>
</dbReference>
<sequence>MTDLTGRTAVVTGGATLLAHGVVEALARAGARVVVADVDEVVGAAAEALGTDVVFVRTDVTDDDSLAALVQTTVERFGGIDVVVNLAAVYLDEGFATSRQDWLRALDVNVVSMVEVVRHAHPHLVASEHAAVVNFTSISSKVAQTGRWVYPASKAAIAQLTRSMALDLAPDGIRVNSISPGWTWSKIMDDLSGGDRAKTDAVAAPFHLTGRVGDGAEIGAVVAFLVSDAASVVTGADWAADGGYSALGPEQTVPAIPQLAE</sequence>
<dbReference type="PANTHER" id="PTHR24321:SF8">
    <property type="entry name" value="ESTRADIOL 17-BETA-DEHYDROGENASE 8-RELATED"/>
    <property type="match status" value="1"/>
</dbReference>
<dbReference type="InterPro" id="IPR020904">
    <property type="entry name" value="Sc_DH/Rdtase_CS"/>
</dbReference>
<proteinExistence type="inferred from homology"/>
<protein>
    <submittedName>
        <fullName evidence="3">Unannotated protein</fullName>
    </submittedName>
</protein>
<dbReference type="NCBIfam" id="NF006121">
    <property type="entry name" value="PRK08265.1"/>
    <property type="match status" value="1"/>
</dbReference>
<dbReference type="AlphaFoldDB" id="A0A6J7H7S3"/>
<dbReference type="FunFam" id="3.40.50.720:FF:000084">
    <property type="entry name" value="Short-chain dehydrogenase reductase"/>
    <property type="match status" value="1"/>
</dbReference>
<organism evidence="3">
    <name type="scientific">freshwater metagenome</name>
    <dbReference type="NCBI Taxonomy" id="449393"/>
    <lineage>
        <taxon>unclassified sequences</taxon>
        <taxon>metagenomes</taxon>
        <taxon>ecological metagenomes</taxon>
    </lineage>
</organism>
<dbReference type="PRINTS" id="PR00080">
    <property type="entry name" value="SDRFAMILY"/>
</dbReference>
<dbReference type="Gene3D" id="3.40.50.720">
    <property type="entry name" value="NAD(P)-binding Rossmann-like Domain"/>
    <property type="match status" value="1"/>
</dbReference>
<dbReference type="PROSITE" id="PS00061">
    <property type="entry name" value="ADH_SHORT"/>
    <property type="match status" value="1"/>
</dbReference>
<dbReference type="EMBL" id="CAFBMQ010000185">
    <property type="protein sequence ID" value="CAB4917107.1"/>
    <property type="molecule type" value="Genomic_DNA"/>
</dbReference>
<accession>A0A6J7H7S3</accession>
<comment type="similarity">
    <text evidence="1">Belongs to the short-chain dehydrogenases/reductases (SDR) family.</text>
</comment>